<evidence type="ECO:0000313" key="3">
    <source>
        <dbReference type="Proteomes" id="UP000181997"/>
    </source>
</evidence>
<dbReference type="RefSeq" id="WP_058299923.1">
    <property type="nucleotide sequence ID" value="NZ_FMAU01000009.1"/>
</dbReference>
<organism evidence="2 3">
    <name type="scientific">[Bacillus] enclensis</name>
    <dbReference type="NCBI Taxonomy" id="1402860"/>
    <lineage>
        <taxon>Bacteria</taxon>
        <taxon>Bacillati</taxon>
        <taxon>Bacillota</taxon>
        <taxon>Bacilli</taxon>
        <taxon>Bacillales</taxon>
        <taxon>Bacillaceae</taxon>
        <taxon>Rossellomorea</taxon>
    </lineage>
</organism>
<gene>
    <name evidence="2" type="ORF">GA0061094_4145</name>
</gene>
<dbReference type="Pfam" id="PF26353">
    <property type="entry name" value="YhfM"/>
    <property type="match status" value="1"/>
</dbReference>
<accession>A0A0V8H7B7</accession>
<evidence type="ECO:0000313" key="2">
    <source>
        <dbReference type="EMBL" id="SCC34473.1"/>
    </source>
</evidence>
<dbReference type="EMBL" id="FMAU01000009">
    <property type="protein sequence ID" value="SCC34473.1"/>
    <property type="molecule type" value="Genomic_DNA"/>
</dbReference>
<keyword evidence="3" id="KW-1185">Reference proteome</keyword>
<dbReference type="Proteomes" id="UP000181997">
    <property type="component" value="Unassembled WGS sequence"/>
</dbReference>
<dbReference type="OrthoDB" id="1911879at2"/>
<dbReference type="AlphaFoldDB" id="A0A0V8H7B7"/>
<feature type="domain" description="YhfM-like" evidence="1">
    <location>
        <begin position="36"/>
        <end position="134"/>
    </location>
</feature>
<sequence length="136" mass="15597">MNKVFFFLIVSLAFLVPGCSSDESNEKQVIEIQKYADLDGGEYRELENITETDQVQQVIKIVRDAKWEETLVNMGRPADYRFTFQFENADIEAKPVLHELWISASSEKAEMIRGDIEYSRLNEKDTAALIEVLTGN</sequence>
<dbReference type="InterPro" id="IPR058780">
    <property type="entry name" value="YhfM-like_dom"/>
</dbReference>
<name>A0A0V8H7B7_9BACI</name>
<evidence type="ECO:0000259" key="1">
    <source>
        <dbReference type="Pfam" id="PF26353"/>
    </source>
</evidence>
<reference evidence="3" key="1">
    <citation type="submission" date="2016-08" db="EMBL/GenBank/DDBJ databases">
        <authorList>
            <person name="Varghese N."/>
            <person name="Submissions Spin"/>
        </authorList>
    </citation>
    <scope>NUCLEOTIDE SEQUENCE [LARGE SCALE GENOMIC DNA]</scope>
    <source>
        <strain evidence="3">SGD-1123</strain>
    </source>
</reference>
<protein>
    <recommendedName>
        <fullName evidence="1">YhfM-like domain-containing protein</fullName>
    </recommendedName>
</protein>
<proteinExistence type="predicted"/>